<dbReference type="AlphaFoldDB" id="A0A1G5S834"/>
<dbReference type="EMBL" id="FMWL01000032">
    <property type="protein sequence ID" value="SCZ82060.1"/>
    <property type="molecule type" value="Genomic_DNA"/>
</dbReference>
<name>A0A1G5S834_9FIRM</name>
<evidence type="ECO:0000313" key="2">
    <source>
        <dbReference type="Proteomes" id="UP000199208"/>
    </source>
</evidence>
<gene>
    <name evidence="1" type="ORF">SAMN03080599_03316</name>
</gene>
<evidence type="ECO:0000313" key="1">
    <source>
        <dbReference type="EMBL" id="SCZ82060.1"/>
    </source>
</evidence>
<dbReference type="STRING" id="1120920.SAMN03080599_03316"/>
<accession>A0A1G5S834</accession>
<protein>
    <submittedName>
        <fullName evidence="1">Uncharacterized protein</fullName>
    </submittedName>
</protein>
<organism evidence="1 2">
    <name type="scientific">Acidaminobacter hydrogenoformans DSM 2784</name>
    <dbReference type="NCBI Taxonomy" id="1120920"/>
    <lineage>
        <taxon>Bacteria</taxon>
        <taxon>Bacillati</taxon>
        <taxon>Bacillota</taxon>
        <taxon>Clostridia</taxon>
        <taxon>Peptostreptococcales</taxon>
        <taxon>Acidaminobacteraceae</taxon>
        <taxon>Acidaminobacter</taxon>
    </lineage>
</organism>
<reference evidence="1 2" key="1">
    <citation type="submission" date="2016-10" db="EMBL/GenBank/DDBJ databases">
        <authorList>
            <person name="de Groot N.N."/>
        </authorList>
    </citation>
    <scope>NUCLEOTIDE SEQUENCE [LARGE SCALE GENOMIC DNA]</scope>
    <source>
        <strain evidence="1 2">DSM 2784</strain>
    </source>
</reference>
<proteinExistence type="predicted"/>
<keyword evidence="2" id="KW-1185">Reference proteome</keyword>
<dbReference type="Proteomes" id="UP000199208">
    <property type="component" value="Unassembled WGS sequence"/>
</dbReference>
<sequence>MISNLNRGCRWGAFDIKLGANQIDEAAQELLAIQKMMTEDPKAKAPELLGVICGLSKFGYTREDGVLVIPITALRP</sequence>